<reference evidence="4" key="1">
    <citation type="submission" date="2023-07" db="EMBL/GenBank/DDBJ databases">
        <title>Molecular identification of indigenous halophilic bacteria isolated from red sea cost, biodegradation of synthetic dyes and assessment of degraded metabolite toxicity.</title>
        <authorList>
            <person name="Chaieb K."/>
            <person name="Altayb H.N."/>
        </authorList>
    </citation>
    <scope>NUCLEOTIDE SEQUENCE [LARGE SCALE GENOMIC DNA]</scope>
    <source>
        <strain evidence="4">K20</strain>
    </source>
</reference>
<dbReference type="SUPFAM" id="SSF103088">
    <property type="entry name" value="OmpA-like"/>
    <property type="match status" value="1"/>
</dbReference>
<comment type="caution">
    <text evidence="3">The sequence shown here is derived from an EMBL/GenBank/DDBJ whole genome shotgun (WGS) entry which is preliminary data.</text>
</comment>
<dbReference type="PANTHER" id="PTHR30329:SF21">
    <property type="entry name" value="LIPOPROTEIN YIAD-RELATED"/>
    <property type="match status" value="1"/>
</dbReference>
<keyword evidence="1" id="KW-0472">Membrane</keyword>
<name>A0ABS7YHJ9_9VIBR</name>
<dbReference type="CDD" id="cd07185">
    <property type="entry name" value="OmpA_C-like"/>
    <property type="match status" value="1"/>
</dbReference>
<evidence type="ECO:0000256" key="1">
    <source>
        <dbReference type="PROSITE-ProRule" id="PRU00473"/>
    </source>
</evidence>
<accession>A0ABS7YHJ9</accession>
<proteinExistence type="predicted"/>
<dbReference type="PANTHER" id="PTHR30329">
    <property type="entry name" value="STATOR ELEMENT OF FLAGELLAR MOTOR COMPLEX"/>
    <property type="match status" value="1"/>
</dbReference>
<sequence length="208" mass="23634">MLKRTSLAIALISTSLGVGAEPRSKYSFLCNKNDNIQGYELSVGKPLRVQMYPGNSILSSNNDVRMDQEWIMQNIEPDVIPPKCISYFLSQGYWQSGQSIARFHFEFDSRKLTDEDKMIFSRLVKALSNTPNVSVVGHTDNFGTEKYNQKLGQHRANEVVKQAMQQGENIMLTSSSRGESSPIVDNKTERNRAYNRRVEVIFDDRSAK</sequence>
<organism evidence="3 4">
    <name type="scientific">Vibrio tritonius</name>
    <dbReference type="NCBI Taxonomy" id="1435069"/>
    <lineage>
        <taxon>Bacteria</taxon>
        <taxon>Pseudomonadati</taxon>
        <taxon>Pseudomonadota</taxon>
        <taxon>Gammaproteobacteria</taxon>
        <taxon>Vibrionales</taxon>
        <taxon>Vibrionaceae</taxon>
        <taxon>Vibrio</taxon>
    </lineage>
</organism>
<evidence type="ECO:0000313" key="3">
    <source>
        <dbReference type="EMBL" id="MCA2015152.1"/>
    </source>
</evidence>
<dbReference type="Gene3D" id="3.30.1330.60">
    <property type="entry name" value="OmpA-like domain"/>
    <property type="match status" value="1"/>
</dbReference>
<dbReference type="Pfam" id="PF00691">
    <property type="entry name" value="OmpA"/>
    <property type="match status" value="1"/>
</dbReference>
<evidence type="ECO:0000313" key="4">
    <source>
        <dbReference type="Proteomes" id="UP001199044"/>
    </source>
</evidence>
<dbReference type="InterPro" id="IPR036737">
    <property type="entry name" value="OmpA-like_sf"/>
</dbReference>
<dbReference type="PROSITE" id="PS51123">
    <property type="entry name" value="OMPA_2"/>
    <property type="match status" value="1"/>
</dbReference>
<dbReference type="InterPro" id="IPR006665">
    <property type="entry name" value="OmpA-like"/>
</dbReference>
<evidence type="ECO:0000259" key="2">
    <source>
        <dbReference type="PROSITE" id="PS51123"/>
    </source>
</evidence>
<keyword evidence="4" id="KW-1185">Reference proteome</keyword>
<protein>
    <submittedName>
        <fullName evidence="3">OmpA family protein</fullName>
    </submittedName>
</protein>
<dbReference type="EMBL" id="JAIWIU010000016">
    <property type="protein sequence ID" value="MCA2015152.1"/>
    <property type="molecule type" value="Genomic_DNA"/>
</dbReference>
<feature type="domain" description="OmpA-like" evidence="2">
    <location>
        <begin position="92"/>
        <end position="206"/>
    </location>
</feature>
<gene>
    <name evidence="3" type="ORF">LDJ79_03455</name>
</gene>
<dbReference type="InterPro" id="IPR050330">
    <property type="entry name" value="Bact_OuterMem_StrucFunc"/>
</dbReference>
<dbReference type="Proteomes" id="UP001199044">
    <property type="component" value="Unassembled WGS sequence"/>
</dbReference>